<organism evidence="1 2">
    <name type="scientific">Halomicronema hongdechloris C2206</name>
    <dbReference type="NCBI Taxonomy" id="1641165"/>
    <lineage>
        <taxon>Bacteria</taxon>
        <taxon>Bacillati</taxon>
        <taxon>Cyanobacteriota</taxon>
        <taxon>Cyanophyceae</taxon>
        <taxon>Nodosilineales</taxon>
        <taxon>Nodosilineaceae</taxon>
        <taxon>Halomicronema</taxon>
    </lineage>
</organism>
<keyword evidence="2" id="KW-1185">Reference proteome</keyword>
<name>A0A1Z3HKP7_9CYAN</name>
<protein>
    <submittedName>
        <fullName evidence="1">Uncharacterized protein</fullName>
    </submittedName>
</protein>
<dbReference type="Proteomes" id="UP000191901">
    <property type="component" value="Chromosome"/>
</dbReference>
<dbReference type="KEGG" id="hhg:XM38_016120"/>
<reference evidence="1 2" key="1">
    <citation type="journal article" date="2016" name="Biochim. Biophys. Acta">
        <title>Characterization of red-shifted phycobilisomes isolated from the chlorophyll f-containing cyanobacterium Halomicronema hongdechloris.</title>
        <authorList>
            <person name="Li Y."/>
            <person name="Lin Y."/>
            <person name="Garvey C.J."/>
            <person name="Birch D."/>
            <person name="Corkery R.W."/>
            <person name="Loughlin P.C."/>
            <person name="Scheer H."/>
            <person name="Willows R.D."/>
            <person name="Chen M."/>
        </authorList>
    </citation>
    <scope>NUCLEOTIDE SEQUENCE [LARGE SCALE GENOMIC DNA]</scope>
    <source>
        <strain evidence="1 2">C2206</strain>
    </source>
</reference>
<dbReference type="AlphaFoldDB" id="A0A1Z3HKP7"/>
<gene>
    <name evidence="1" type="ORF">XM38_016120</name>
</gene>
<evidence type="ECO:0000313" key="1">
    <source>
        <dbReference type="EMBL" id="ASC70667.1"/>
    </source>
</evidence>
<accession>A0A1Z3HKP7</accession>
<sequence>MGELAQMGANCPKSSLGIAAFLRQYSRLDLGKVYFGGVYALSADSS</sequence>
<evidence type="ECO:0000313" key="2">
    <source>
        <dbReference type="Proteomes" id="UP000191901"/>
    </source>
</evidence>
<dbReference type="EMBL" id="CP021983">
    <property type="protein sequence ID" value="ASC70667.1"/>
    <property type="molecule type" value="Genomic_DNA"/>
</dbReference>
<proteinExistence type="predicted"/>